<evidence type="ECO:0000259" key="6">
    <source>
        <dbReference type="PROSITE" id="PS50089"/>
    </source>
</evidence>
<comment type="caution">
    <text evidence="7">The sequence shown here is derived from an EMBL/GenBank/DDBJ whole genome shotgun (WGS) entry which is preliminary data.</text>
</comment>
<evidence type="ECO:0000313" key="8">
    <source>
        <dbReference type="Proteomes" id="UP000011777"/>
    </source>
</evidence>
<feature type="compositionally biased region" description="Low complexity" evidence="5">
    <location>
        <begin position="21"/>
        <end position="34"/>
    </location>
</feature>
<dbReference type="GO" id="GO:0005737">
    <property type="term" value="C:cytoplasm"/>
    <property type="evidence" value="ECO:0007669"/>
    <property type="project" value="TreeGrafter"/>
</dbReference>
<dbReference type="OrthoDB" id="8062037at2759"/>
<evidence type="ECO:0000313" key="7">
    <source>
        <dbReference type="EMBL" id="EMG46170.1"/>
    </source>
</evidence>
<dbReference type="GO" id="GO:0016567">
    <property type="term" value="P:protein ubiquitination"/>
    <property type="evidence" value="ECO:0007669"/>
    <property type="project" value="TreeGrafter"/>
</dbReference>
<dbReference type="InterPro" id="IPR013083">
    <property type="entry name" value="Znf_RING/FYVE/PHD"/>
</dbReference>
<accession>M3JTJ3</accession>
<evidence type="ECO:0000256" key="5">
    <source>
        <dbReference type="SAM" id="MobiDB-lite"/>
    </source>
</evidence>
<dbReference type="InterPro" id="IPR001841">
    <property type="entry name" value="Znf_RING"/>
</dbReference>
<reference evidence="7 8" key="1">
    <citation type="submission" date="2013-02" db="EMBL/GenBank/DDBJ databases">
        <title>Genome sequence of Candida maltosa Xu316, a potential industrial strain for xylitol and ethanol production.</title>
        <authorList>
            <person name="Yu J."/>
            <person name="Wang Q."/>
            <person name="Geng X."/>
            <person name="Bao W."/>
            <person name="He P."/>
            <person name="Cai J."/>
        </authorList>
    </citation>
    <scope>NUCLEOTIDE SEQUENCE [LARGE SCALE GENOMIC DNA]</scope>
    <source>
        <strain evidence="8">Xu316</strain>
    </source>
</reference>
<dbReference type="PANTHER" id="PTHR15710">
    <property type="entry name" value="E3 UBIQUITIN-PROTEIN LIGASE PRAJA"/>
    <property type="match status" value="1"/>
</dbReference>
<feature type="region of interest" description="Disordered" evidence="5">
    <location>
        <begin position="493"/>
        <end position="550"/>
    </location>
</feature>
<dbReference type="HOGENOM" id="CLU_498735_0_0_1"/>
<dbReference type="Proteomes" id="UP000011777">
    <property type="component" value="Unassembled WGS sequence"/>
</dbReference>
<keyword evidence="8" id="KW-1185">Reference proteome</keyword>
<feature type="compositionally biased region" description="Low complexity" evidence="5">
    <location>
        <begin position="540"/>
        <end position="550"/>
    </location>
</feature>
<dbReference type="GO" id="GO:0008270">
    <property type="term" value="F:zinc ion binding"/>
    <property type="evidence" value="ECO:0007669"/>
    <property type="project" value="UniProtKB-KW"/>
</dbReference>
<dbReference type="Gene3D" id="3.30.40.10">
    <property type="entry name" value="Zinc/RING finger domain, C3HC4 (zinc finger)"/>
    <property type="match status" value="1"/>
</dbReference>
<proteinExistence type="predicted"/>
<dbReference type="eggNOG" id="KOG0802">
    <property type="taxonomic scope" value="Eukaryota"/>
</dbReference>
<feature type="compositionally biased region" description="Polar residues" evidence="5">
    <location>
        <begin position="152"/>
        <end position="165"/>
    </location>
</feature>
<feature type="compositionally biased region" description="Basic and acidic residues" evidence="5">
    <location>
        <begin position="1"/>
        <end position="14"/>
    </location>
</feature>
<dbReference type="Pfam" id="PF13639">
    <property type="entry name" value="zf-RING_2"/>
    <property type="match status" value="1"/>
</dbReference>
<name>M3JTJ3_CANMX</name>
<feature type="compositionally biased region" description="Pro residues" evidence="5">
    <location>
        <begin position="401"/>
        <end position="411"/>
    </location>
</feature>
<gene>
    <name evidence="7" type="ORF">G210_3597</name>
</gene>
<feature type="region of interest" description="Disordered" evidence="5">
    <location>
        <begin position="243"/>
        <end position="283"/>
    </location>
</feature>
<feature type="compositionally biased region" description="Basic and acidic residues" evidence="5">
    <location>
        <begin position="498"/>
        <end position="510"/>
    </location>
</feature>
<evidence type="ECO:0000256" key="3">
    <source>
        <dbReference type="ARBA" id="ARBA00022833"/>
    </source>
</evidence>
<feature type="domain" description="RING-type" evidence="6">
    <location>
        <begin position="303"/>
        <end position="328"/>
    </location>
</feature>
<sequence length="550" mass="61962">MPEDNRSQSDRNLPDSEDQTNNHNSHDSSSSTNNPGGGDSHTTRNDNNNNNNNTTDNPARRHRRDLGIFDRFMDTFLRNTRQRPNSRNQTNSDAATTSTSTAPESTTSTTSGSGSTTSGNATTATDDESQRAIVITVNYVFSDQNRPEEPNRSGSLMMTLPNTAPNRDPRVIQEFVRLATQMAYSSIINGFNTERGTTLEKFKSFAGVKDTELSDNQTCSICFEKYEMEADIMKKAEEVDDEVVSHKKRRLFDETSQITSSSSNSRNNEQAQPSEQQPQDSQSRAPVFLMDYNGEFTHVPIKMPCSHIFGKDCLCEWLKKHTTCPLCRFSVAEEGVRRESPNATPDRNITIFNIPSETHGSNSLGEVTVQNNIGTRIVPPEEYIERASFFTFNPMESNNTPRPPTPAPPPGTNNNEPPLRRLFRSTRARREREERQARQEEEAREFMSPFSEIFDYVRRGTDATRNQRPSAVEPLFPFGMTSRRTANGIETTATDMVAPDHEREHEHSNEEGDELNMRSLFDASPMPEARNQNDEENDTSSSSSSSNRSY</sequence>
<keyword evidence="3" id="KW-0862">Zinc</keyword>
<keyword evidence="1" id="KW-0479">Metal-binding</keyword>
<dbReference type="STRING" id="1245528.M3JTJ3"/>
<feature type="compositionally biased region" description="Low complexity" evidence="5">
    <location>
        <begin position="90"/>
        <end position="124"/>
    </location>
</feature>
<dbReference type="AlphaFoldDB" id="M3JTJ3"/>
<feature type="compositionally biased region" description="Basic and acidic residues" evidence="5">
    <location>
        <begin position="428"/>
        <end position="445"/>
    </location>
</feature>
<feature type="region of interest" description="Disordered" evidence="5">
    <location>
        <begin position="144"/>
        <end position="165"/>
    </location>
</feature>
<feature type="compositionally biased region" description="Low complexity" evidence="5">
    <location>
        <begin position="45"/>
        <end position="57"/>
    </location>
</feature>
<dbReference type="OMA" id="QICSICY"/>
<dbReference type="EMBL" id="AOGT01002096">
    <property type="protein sequence ID" value="EMG46170.1"/>
    <property type="molecule type" value="Genomic_DNA"/>
</dbReference>
<keyword evidence="2 4" id="KW-0863">Zinc-finger</keyword>
<feature type="region of interest" description="Disordered" evidence="5">
    <location>
        <begin position="1"/>
        <end position="129"/>
    </location>
</feature>
<dbReference type="PROSITE" id="PS50089">
    <property type="entry name" value="ZF_RING_2"/>
    <property type="match status" value="1"/>
</dbReference>
<organism evidence="7 8">
    <name type="scientific">Candida maltosa (strain Xu316)</name>
    <name type="common">Yeast</name>
    <dbReference type="NCBI Taxonomy" id="1245528"/>
    <lineage>
        <taxon>Eukaryota</taxon>
        <taxon>Fungi</taxon>
        <taxon>Dikarya</taxon>
        <taxon>Ascomycota</taxon>
        <taxon>Saccharomycotina</taxon>
        <taxon>Pichiomycetes</taxon>
        <taxon>Debaryomycetaceae</taxon>
        <taxon>Candida/Lodderomyces clade</taxon>
        <taxon>Candida</taxon>
    </lineage>
</organism>
<feature type="region of interest" description="Disordered" evidence="5">
    <location>
        <begin position="393"/>
        <end position="446"/>
    </location>
</feature>
<dbReference type="GO" id="GO:0061630">
    <property type="term" value="F:ubiquitin protein ligase activity"/>
    <property type="evidence" value="ECO:0007669"/>
    <property type="project" value="TreeGrafter"/>
</dbReference>
<protein>
    <recommendedName>
        <fullName evidence="6">RING-type domain-containing protein</fullName>
    </recommendedName>
</protein>
<evidence type="ECO:0000256" key="1">
    <source>
        <dbReference type="ARBA" id="ARBA00022723"/>
    </source>
</evidence>
<feature type="compositionally biased region" description="Low complexity" evidence="5">
    <location>
        <begin position="260"/>
        <end position="283"/>
    </location>
</feature>
<feature type="compositionally biased region" description="Polar residues" evidence="5">
    <location>
        <begin position="77"/>
        <end position="89"/>
    </location>
</feature>
<dbReference type="SUPFAM" id="SSF57850">
    <property type="entry name" value="RING/U-box"/>
    <property type="match status" value="1"/>
</dbReference>
<evidence type="ECO:0000256" key="2">
    <source>
        <dbReference type="ARBA" id="ARBA00022771"/>
    </source>
</evidence>
<evidence type="ECO:0000256" key="4">
    <source>
        <dbReference type="PROSITE-ProRule" id="PRU00175"/>
    </source>
</evidence>
<dbReference type="PANTHER" id="PTHR15710:SF243">
    <property type="entry name" value="E3 UBIQUITIN-PROTEIN LIGASE PRAJA-2 ISOFORM X1"/>
    <property type="match status" value="1"/>
</dbReference>